<dbReference type="InterPro" id="IPR016047">
    <property type="entry name" value="M23ase_b-sheet_dom"/>
</dbReference>
<dbReference type="InterPro" id="IPR050570">
    <property type="entry name" value="Cell_wall_metabolism_enzyme"/>
</dbReference>
<organism evidence="3 4">
    <name type="scientific">Candidatus Rhodobacter oscarellae</name>
    <dbReference type="NCBI Taxonomy" id="1675527"/>
    <lineage>
        <taxon>Bacteria</taxon>
        <taxon>Pseudomonadati</taxon>
        <taxon>Pseudomonadota</taxon>
        <taxon>Alphaproteobacteria</taxon>
        <taxon>Rhodobacterales</taxon>
        <taxon>Rhodobacter group</taxon>
        <taxon>Rhodobacter</taxon>
    </lineage>
</organism>
<feature type="signal peptide" evidence="1">
    <location>
        <begin position="1"/>
        <end position="17"/>
    </location>
</feature>
<reference evidence="3 4" key="1">
    <citation type="submission" date="2015-06" db="EMBL/GenBank/DDBJ databases">
        <title>Draft genome sequence of an Alphaproteobacteria species associated to the Mediterranean sponge Oscarella lobularis.</title>
        <authorList>
            <person name="Jourda C."/>
            <person name="Santini S."/>
            <person name="Claverie J.-M."/>
        </authorList>
    </citation>
    <scope>NUCLEOTIDE SEQUENCE [LARGE SCALE GENOMIC DNA]</scope>
    <source>
        <strain evidence="3">IGS</strain>
    </source>
</reference>
<keyword evidence="4" id="KW-1185">Reference proteome</keyword>
<dbReference type="Proteomes" id="UP000037178">
    <property type="component" value="Unassembled WGS sequence"/>
</dbReference>
<dbReference type="OrthoDB" id="5489603at2"/>
<feature type="domain" description="M23ase beta-sheet core" evidence="2">
    <location>
        <begin position="73"/>
        <end position="176"/>
    </location>
</feature>
<dbReference type="CDD" id="cd12797">
    <property type="entry name" value="M23_peptidase"/>
    <property type="match status" value="1"/>
</dbReference>
<dbReference type="InterPro" id="IPR011055">
    <property type="entry name" value="Dup_hybrid_motif"/>
</dbReference>
<evidence type="ECO:0000313" key="4">
    <source>
        <dbReference type="Proteomes" id="UP000037178"/>
    </source>
</evidence>
<dbReference type="PANTHER" id="PTHR21666:SF270">
    <property type="entry name" value="MUREIN HYDROLASE ACTIVATOR ENVC"/>
    <property type="match status" value="1"/>
</dbReference>
<dbReference type="SUPFAM" id="SSF51261">
    <property type="entry name" value="Duplicated hybrid motif"/>
    <property type="match status" value="1"/>
</dbReference>
<dbReference type="Pfam" id="PF01551">
    <property type="entry name" value="Peptidase_M23"/>
    <property type="match status" value="1"/>
</dbReference>
<evidence type="ECO:0000259" key="2">
    <source>
        <dbReference type="Pfam" id="PF01551"/>
    </source>
</evidence>
<evidence type="ECO:0000313" key="3">
    <source>
        <dbReference type="EMBL" id="KMW56088.1"/>
    </source>
</evidence>
<dbReference type="Gene3D" id="2.70.70.10">
    <property type="entry name" value="Glucose Permease (Domain IIA)"/>
    <property type="match status" value="1"/>
</dbReference>
<dbReference type="STRING" id="1675527.AIOL_001040"/>
<feature type="chain" id="PRO_5005319937" evidence="1">
    <location>
        <begin position="18"/>
        <end position="319"/>
    </location>
</feature>
<dbReference type="AlphaFoldDB" id="A0A0J9GRH1"/>
<evidence type="ECO:0000256" key="1">
    <source>
        <dbReference type="SAM" id="SignalP"/>
    </source>
</evidence>
<keyword evidence="1" id="KW-0732">Signal</keyword>
<name>A0A0J9GRH1_9RHOB</name>
<dbReference type="RefSeq" id="WP_049642017.1">
    <property type="nucleotide sequence ID" value="NZ_LFTY01000002.1"/>
</dbReference>
<dbReference type="EMBL" id="LFTY01000002">
    <property type="protein sequence ID" value="KMW56088.1"/>
    <property type="molecule type" value="Genomic_DNA"/>
</dbReference>
<sequence length="319" mass="33654">MRRIAAALCVAASPALAFDLAFPVDCTLGESCYIQNYVDRDPGPGWSDFGCGHLSYDGHKGTDVALRSLAAMAAGVDVLAVAPGTVRATRDGMMDISANAANAPDVSERACGNAVVVAHEGGWQSQYCHLRRGSVAVRSGDAVEPGTVLGQVGLSGRTEFPHLHLTMRRDGETIDPFQPNGETACGDSAHALWADGTDYETAGFISAGFFDAVPAYGAVQAGSAEMRELPADAQALVAWGFYFGPREGDVLAVAITGPGGMFLEQELTIDRTQARAFRAVGRKLNASTRQPGTYNATLRLLRDGQLLDTISARTQVMAR</sequence>
<protein>
    <submittedName>
        <fullName evidence="3">Peptidase, M23/M37 family</fullName>
    </submittedName>
</protein>
<comment type="caution">
    <text evidence="3">The sequence shown here is derived from an EMBL/GenBank/DDBJ whole genome shotgun (WGS) entry which is preliminary data.</text>
</comment>
<gene>
    <name evidence="3" type="ORF">AIOL_001040</name>
</gene>
<dbReference type="PATRIC" id="fig|1675527.3.peg.1109"/>
<proteinExistence type="predicted"/>
<accession>A0A0J9GRH1</accession>
<dbReference type="PANTHER" id="PTHR21666">
    <property type="entry name" value="PEPTIDASE-RELATED"/>
    <property type="match status" value="1"/>
</dbReference>
<dbReference type="GO" id="GO:0004222">
    <property type="term" value="F:metalloendopeptidase activity"/>
    <property type="evidence" value="ECO:0007669"/>
    <property type="project" value="TreeGrafter"/>
</dbReference>